<evidence type="ECO:0000256" key="1">
    <source>
        <dbReference type="ARBA" id="ARBA00022801"/>
    </source>
</evidence>
<reference evidence="5 6" key="1">
    <citation type="submission" date="2017-03" db="EMBL/GenBank/DDBJ databases">
        <title>Draft Genome sequence of Marispirochaeta sp. strain JC444.</title>
        <authorList>
            <person name="Shivani Y."/>
            <person name="Subhash Y."/>
            <person name="Sasikala C."/>
            <person name="Ramana C."/>
        </authorList>
    </citation>
    <scope>NUCLEOTIDE SEQUENCE [LARGE SCALE GENOMIC DNA]</scope>
    <source>
        <strain evidence="5 6">JC444</strain>
    </source>
</reference>
<dbReference type="STRING" id="1963862.B4O97_14935"/>
<dbReference type="InterPro" id="IPR013658">
    <property type="entry name" value="SGL"/>
</dbReference>
<dbReference type="EMBL" id="MWQY01000018">
    <property type="protein sequence ID" value="ORC32945.1"/>
    <property type="molecule type" value="Genomic_DNA"/>
</dbReference>
<name>A0A1Y1RWB0_9SPIO</name>
<dbReference type="InterPro" id="IPR051262">
    <property type="entry name" value="SMP-30/CGR1_Lactonase"/>
</dbReference>
<keyword evidence="6" id="KW-1185">Reference proteome</keyword>
<evidence type="ECO:0000313" key="6">
    <source>
        <dbReference type="Proteomes" id="UP000192343"/>
    </source>
</evidence>
<dbReference type="RefSeq" id="WP_083052027.1">
    <property type="nucleotide sequence ID" value="NZ_MWQY01000018.1"/>
</dbReference>
<dbReference type="GO" id="GO:0046872">
    <property type="term" value="F:metal ion binding"/>
    <property type="evidence" value="ECO:0007669"/>
    <property type="project" value="UniProtKB-KW"/>
</dbReference>
<organism evidence="5 6">
    <name type="scientific">Marispirochaeta aestuarii</name>
    <dbReference type="NCBI Taxonomy" id="1963862"/>
    <lineage>
        <taxon>Bacteria</taxon>
        <taxon>Pseudomonadati</taxon>
        <taxon>Spirochaetota</taxon>
        <taxon>Spirochaetia</taxon>
        <taxon>Spirochaetales</taxon>
        <taxon>Spirochaetaceae</taxon>
        <taxon>Marispirochaeta</taxon>
    </lineage>
</organism>
<feature type="binding site" evidence="3">
    <location>
        <position position="122"/>
    </location>
    <ligand>
        <name>substrate</name>
    </ligand>
</feature>
<dbReference type="InterPro" id="IPR005511">
    <property type="entry name" value="SMP-30"/>
</dbReference>
<feature type="domain" description="SMP-30/Gluconolactonase/LRE-like region" evidence="4">
    <location>
        <begin position="34"/>
        <end position="287"/>
    </location>
</feature>
<evidence type="ECO:0000259" key="4">
    <source>
        <dbReference type="Pfam" id="PF08450"/>
    </source>
</evidence>
<evidence type="ECO:0000256" key="2">
    <source>
        <dbReference type="PIRSR" id="PIRSR605511-1"/>
    </source>
</evidence>
<dbReference type="PANTHER" id="PTHR47572:SF4">
    <property type="entry name" value="LACTONASE DRP35"/>
    <property type="match status" value="1"/>
</dbReference>
<accession>A0A1Y1RWB0</accession>
<comment type="caution">
    <text evidence="5">The sequence shown here is derived from an EMBL/GenBank/DDBJ whole genome shotgun (WGS) entry which is preliminary data.</text>
</comment>
<dbReference type="GO" id="GO:0016787">
    <property type="term" value="F:hydrolase activity"/>
    <property type="evidence" value="ECO:0007669"/>
    <property type="project" value="UniProtKB-KW"/>
</dbReference>
<keyword evidence="1" id="KW-0378">Hydrolase</keyword>
<dbReference type="PANTHER" id="PTHR47572">
    <property type="entry name" value="LIPOPROTEIN-RELATED"/>
    <property type="match status" value="1"/>
</dbReference>
<evidence type="ECO:0000313" key="5">
    <source>
        <dbReference type="EMBL" id="ORC32945.1"/>
    </source>
</evidence>
<comment type="cofactor">
    <cofactor evidence="3">
        <name>Zn(2+)</name>
        <dbReference type="ChEBI" id="CHEBI:29105"/>
    </cofactor>
    <text evidence="3">Binds 1 divalent metal cation per subunit.</text>
</comment>
<dbReference type="Proteomes" id="UP000192343">
    <property type="component" value="Unassembled WGS sequence"/>
</dbReference>
<sequence>MGERIRDYEIFDERFRYYLLGNCDLELVHDGMKWCEGPVYFSDGDYFVWSDIPNNRMMRWVDGLGVSVFRSPSNNSNGNTRDRQGRLISCEHLSRRVTRTEIDGSITVLVDNYEGKRLNSPNDVVVKSDGTIWFTDPPYGIMSDYEGKRSPSETGKNYVFRYDPKEEKLTVVADDFQMPNGLAFSPDEKYLYISDTGATHDKNGAHHIRRFQVKDGNELSGNTVFVEVNPGISDGFRVDIDGNVWSSAADGVHCYSPGGELLGKILVPDVVANLTFGGKKRNQLFIMGTHAVYSVYVGVAGAQYP</sequence>
<dbReference type="Gene3D" id="2.120.10.30">
    <property type="entry name" value="TolB, C-terminal domain"/>
    <property type="match status" value="1"/>
</dbReference>
<keyword evidence="3" id="KW-0479">Metal-binding</keyword>
<dbReference type="PRINTS" id="PR01790">
    <property type="entry name" value="SMP30FAMILY"/>
</dbReference>
<protein>
    <submittedName>
        <fullName evidence="5">Gluconolactonase</fullName>
    </submittedName>
</protein>
<feature type="binding site" evidence="3">
    <location>
        <position position="234"/>
    </location>
    <ligand>
        <name>a divalent metal cation</name>
        <dbReference type="ChEBI" id="CHEBI:60240"/>
    </ligand>
</feature>
<dbReference type="OrthoDB" id="2633250at2"/>
<dbReference type="InterPro" id="IPR011042">
    <property type="entry name" value="6-blade_b-propeller_TolB-like"/>
</dbReference>
<dbReference type="Pfam" id="PF08450">
    <property type="entry name" value="SGL"/>
    <property type="match status" value="1"/>
</dbReference>
<proteinExistence type="predicted"/>
<dbReference type="AlphaFoldDB" id="A0A1Y1RWB0"/>
<keyword evidence="3" id="KW-0862">Zinc</keyword>
<dbReference type="SUPFAM" id="SSF63829">
    <property type="entry name" value="Calcium-dependent phosphotriesterase"/>
    <property type="match status" value="1"/>
</dbReference>
<evidence type="ECO:0000256" key="3">
    <source>
        <dbReference type="PIRSR" id="PIRSR605511-2"/>
    </source>
</evidence>
<feature type="binding site" evidence="3">
    <location>
        <position position="180"/>
    </location>
    <ligand>
        <name>a divalent metal cation</name>
        <dbReference type="ChEBI" id="CHEBI:60240"/>
    </ligand>
</feature>
<feature type="binding site" evidence="3">
    <location>
        <position position="36"/>
    </location>
    <ligand>
        <name>a divalent metal cation</name>
        <dbReference type="ChEBI" id="CHEBI:60240"/>
    </ligand>
</feature>
<feature type="active site" description="Proton donor/acceptor" evidence="2">
    <location>
        <position position="234"/>
    </location>
</feature>
<gene>
    <name evidence="5" type="ORF">B4O97_14935</name>
</gene>